<evidence type="ECO:0000313" key="5">
    <source>
        <dbReference type="EMBL" id="CUV28408.1"/>
    </source>
</evidence>
<keyword evidence="1" id="KW-1133">Transmembrane helix</keyword>
<organism evidence="10">
    <name type="scientific">Ralstonia solanacearum</name>
    <name type="common">Pseudomonas solanacearum</name>
    <dbReference type="NCBI Taxonomy" id="305"/>
    <lineage>
        <taxon>Bacteria</taxon>
        <taxon>Pseudomonadati</taxon>
        <taxon>Pseudomonadota</taxon>
        <taxon>Betaproteobacteria</taxon>
        <taxon>Burkholderiales</taxon>
        <taxon>Burkholderiaceae</taxon>
        <taxon>Ralstonia</taxon>
        <taxon>Ralstonia solanacearum species complex</taxon>
    </lineage>
</organism>
<sequence>MNTVVQRFIRNEDGAASTEYALLVTFVALVMLAYGDALQGTVKSAWSQIAAAF</sequence>
<dbReference type="EMBL" id="LN899827">
    <property type="protein sequence ID" value="CUV43830.1"/>
    <property type="molecule type" value="Genomic_DNA"/>
</dbReference>
<evidence type="ECO:0000313" key="10">
    <source>
        <dbReference type="EMBL" id="CUV61820.1"/>
    </source>
</evidence>
<keyword evidence="1" id="KW-0472">Membrane</keyword>
<reference evidence="2" key="2">
    <citation type="submission" date="2018-01" db="EMBL/GenBank/DDBJ databases">
        <title>Ralstonia pseudosolanacearum P824 infects blueberry.</title>
        <authorList>
            <person name="Bocsanczy A.M."/>
            <person name="Norman D.J."/>
        </authorList>
    </citation>
    <scope>NUCLEOTIDE SEQUENCE</scope>
    <source>
        <strain evidence="2">P824</strain>
    </source>
</reference>
<protein>
    <submittedName>
        <fullName evidence="2">Flp family type IVb pilin</fullName>
    </submittedName>
    <submittedName>
        <fullName evidence="10">Putative pilin transmembrane protein</fullName>
    </submittedName>
</protein>
<reference evidence="10" key="1">
    <citation type="submission" date="2015-10" db="EMBL/GenBank/DDBJ databases">
        <authorList>
            <person name="Gilbert D.G."/>
        </authorList>
    </citation>
    <scope>NUCLEOTIDE SEQUENCE</scope>
    <source>
        <strain evidence="10">Phyl III-seqv23</strain>
    </source>
</reference>
<dbReference type="EMBL" id="LN899826">
    <property type="protein sequence ID" value="CUV38452.1"/>
    <property type="molecule type" value="Genomic_DNA"/>
</dbReference>
<evidence type="ECO:0000256" key="1">
    <source>
        <dbReference type="SAM" id="Phobius"/>
    </source>
</evidence>
<reference evidence="11" key="4">
    <citation type="submission" date="2021-10" db="EMBL/GenBank/DDBJ databases">
        <title>Complete genome sequences of five Ralstonia solancearum strains isolated from sunflower.</title>
        <authorList>
            <person name="She X."/>
            <person name="He Z."/>
        </authorList>
    </citation>
    <scope>NUCLEOTIDE SEQUENCE</scope>
    <source>
        <strain evidence="11">RS638</strain>
    </source>
</reference>
<dbReference type="EMBL" id="CP085043">
    <property type="protein sequence ID" value="UZF14253.1"/>
    <property type="molecule type" value="Genomic_DNA"/>
</dbReference>
<dbReference type="PATRIC" id="fig|305.107.peg.3464"/>
<dbReference type="EMBL" id="LN899824">
    <property type="protein sequence ID" value="CUV28408.1"/>
    <property type="molecule type" value="Genomic_DNA"/>
</dbReference>
<dbReference type="EMBL" id="LN899825">
    <property type="protein sequence ID" value="CUV35650.1"/>
    <property type="molecule type" value="Genomic_DNA"/>
</dbReference>
<evidence type="ECO:0000313" key="6">
    <source>
        <dbReference type="EMBL" id="CUV35650.1"/>
    </source>
</evidence>
<dbReference type="EMBL" id="LN899823">
    <property type="protein sequence ID" value="CUV23379.1"/>
    <property type="molecule type" value="Genomic_DNA"/>
</dbReference>
<evidence type="ECO:0000313" key="12">
    <source>
        <dbReference type="Proteomes" id="UP000262427"/>
    </source>
</evidence>
<name>A0A0K1ZN53_RALSL</name>
<evidence type="ECO:0000313" key="9">
    <source>
        <dbReference type="EMBL" id="CUV53375.1"/>
    </source>
</evidence>
<dbReference type="AlphaFoldDB" id="A0A0K1ZN53"/>
<evidence type="ECO:0000313" key="7">
    <source>
        <dbReference type="EMBL" id="CUV38452.1"/>
    </source>
</evidence>
<evidence type="ECO:0000313" key="11">
    <source>
        <dbReference type="EMBL" id="UZF14253.1"/>
    </source>
</evidence>
<keyword evidence="1 10" id="KW-0812">Transmembrane</keyword>
<dbReference type="EMBL" id="LN899822">
    <property type="protein sequence ID" value="CUV61820.1"/>
    <property type="molecule type" value="Genomic_DNA"/>
</dbReference>
<dbReference type="EMBL" id="LN899820">
    <property type="protein sequence ID" value="CUV53375.1"/>
    <property type="molecule type" value="Genomic_DNA"/>
</dbReference>
<accession>A0A0K1ZN53</accession>
<dbReference type="Proteomes" id="UP000262427">
    <property type="component" value="Chromosome CM"/>
</dbReference>
<evidence type="ECO:0000313" key="8">
    <source>
        <dbReference type="EMBL" id="CUV43830.1"/>
    </source>
</evidence>
<dbReference type="EMBL" id="CP025741">
    <property type="protein sequence ID" value="AYA47465.1"/>
    <property type="molecule type" value="Genomic_DNA"/>
</dbReference>
<evidence type="ECO:0000313" key="3">
    <source>
        <dbReference type="EMBL" id="CUV20311.1"/>
    </source>
</evidence>
<dbReference type="EMBL" id="LN899821">
    <property type="protein sequence ID" value="CUV20311.1"/>
    <property type="molecule type" value="Genomic_DNA"/>
</dbReference>
<feature type="transmembrane region" description="Helical" evidence="1">
    <location>
        <begin position="20"/>
        <end position="38"/>
    </location>
</feature>
<evidence type="ECO:0000313" key="2">
    <source>
        <dbReference type="EMBL" id="AYA47465.1"/>
    </source>
</evidence>
<reference evidence="12" key="3">
    <citation type="submission" date="2018-01" db="EMBL/GenBank/DDBJ databases">
        <title>Raltonia solanacearum P824 infects blueberry.</title>
        <authorList>
            <person name="Bocsanczy A.M."/>
            <person name="Norman D.J."/>
        </authorList>
    </citation>
    <scope>NUCLEOTIDE SEQUENCE [LARGE SCALE GENOMIC DNA]</scope>
    <source>
        <strain evidence="12">P824</strain>
    </source>
</reference>
<evidence type="ECO:0000313" key="4">
    <source>
        <dbReference type="EMBL" id="CUV23379.1"/>
    </source>
</evidence>
<gene>
    <name evidence="11" type="ORF">LH706_14670</name>
    <name evidence="3" type="ORF">PSS4_v1_1420024</name>
    <name evidence="10" type="ORF">RD1301_v1_1820009</name>
    <name evidence="2" type="ORF">RSP824_13870</name>
    <name evidence="4" type="ORF">RUN1744_v1_390086</name>
    <name evidence="5" type="ORF">RUN1985_v1_210034</name>
    <name evidence="9" type="ORF">RUN215_v1_120085</name>
    <name evidence="6" type="ORF">TD1301_v1_1550021</name>
    <name evidence="7" type="ORF">TF3108_v1_120086</name>
    <name evidence="8" type="ORF">TO10_v1_110024</name>
</gene>
<proteinExistence type="predicted"/>